<keyword evidence="6" id="KW-1185">Reference proteome</keyword>
<feature type="region of interest" description="Disordered" evidence="3">
    <location>
        <begin position="466"/>
        <end position="501"/>
    </location>
</feature>
<dbReference type="SUPFAM" id="SSF103657">
    <property type="entry name" value="BAR/IMD domain-like"/>
    <property type="match status" value="1"/>
</dbReference>
<proteinExistence type="predicted"/>
<organism evidence="6 7">
    <name type="scientific">Acrobeloides nanus</name>
    <dbReference type="NCBI Taxonomy" id="290746"/>
    <lineage>
        <taxon>Eukaryota</taxon>
        <taxon>Metazoa</taxon>
        <taxon>Ecdysozoa</taxon>
        <taxon>Nematoda</taxon>
        <taxon>Chromadorea</taxon>
        <taxon>Rhabditida</taxon>
        <taxon>Tylenchina</taxon>
        <taxon>Cephalobomorpha</taxon>
        <taxon>Cephaloboidea</taxon>
        <taxon>Cephalobidae</taxon>
        <taxon>Acrobeloides</taxon>
    </lineage>
</organism>
<dbReference type="Pfam" id="PF00621">
    <property type="entry name" value="RhoGEF"/>
    <property type="match status" value="1"/>
</dbReference>
<protein>
    <submittedName>
        <fullName evidence="7">Dynamin-binding protein</fullName>
    </submittedName>
</protein>
<dbReference type="Gene3D" id="1.20.900.10">
    <property type="entry name" value="Dbl homology (DH) domain"/>
    <property type="match status" value="1"/>
</dbReference>
<evidence type="ECO:0000256" key="2">
    <source>
        <dbReference type="PROSITE-ProRule" id="PRU00192"/>
    </source>
</evidence>
<dbReference type="WBParaSite" id="ACRNAN_scaffold1777.g21195.t1">
    <property type="protein sequence ID" value="ACRNAN_scaffold1777.g21195.t1"/>
    <property type="gene ID" value="ACRNAN_scaffold1777.g21195"/>
</dbReference>
<feature type="compositionally biased region" description="Pro residues" evidence="3">
    <location>
        <begin position="472"/>
        <end position="482"/>
    </location>
</feature>
<dbReference type="InterPro" id="IPR001452">
    <property type="entry name" value="SH3_domain"/>
</dbReference>
<dbReference type="InterPro" id="IPR036028">
    <property type="entry name" value="SH3-like_dom_sf"/>
</dbReference>
<dbReference type="PANTHER" id="PTHR22834">
    <property type="entry name" value="NUCLEAR FUSION PROTEIN FUS2"/>
    <property type="match status" value="1"/>
</dbReference>
<dbReference type="PANTHER" id="PTHR22834:SF20">
    <property type="entry name" value="SH3 DOMAIN-CONTAINING PROTEIN"/>
    <property type="match status" value="1"/>
</dbReference>
<feature type="domain" description="SH3" evidence="4">
    <location>
        <begin position="268"/>
        <end position="329"/>
    </location>
</feature>
<dbReference type="Pfam" id="PF00018">
    <property type="entry name" value="SH3_1"/>
    <property type="match status" value="2"/>
</dbReference>
<dbReference type="PROSITE" id="PS50010">
    <property type="entry name" value="DH_2"/>
    <property type="match status" value="1"/>
</dbReference>
<evidence type="ECO:0000256" key="3">
    <source>
        <dbReference type="SAM" id="MobiDB-lite"/>
    </source>
</evidence>
<name>A0A914D231_9BILA</name>
<dbReference type="PRINTS" id="PR00499">
    <property type="entry name" value="P67PHOX"/>
</dbReference>
<evidence type="ECO:0000259" key="5">
    <source>
        <dbReference type="PROSITE" id="PS50010"/>
    </source>
</evidence>
<dbReference type="InterPro" id="IPR027267">
    <property type="entry name" value="AH/BAR_dom_sf"/>
</dbReference>
<evidence type="ECO:0000313" key="7">
    <source>
        <dbReference type="WBParaSite" id="ACRNAN_scaffold1777.g21195.t1"/>
    </source>
</evidence>
<evidence type="ECO:0000313" key="6">
    <source>
        <dbReference type="Proteomes" id="UP000887540"/>
    </source>
</evidence>
<dbReference type="GO" id="GO:0005737">
    <property type="term" value="C:cytoplasm"/>
    <property type="evidence" value="ECO:0007669"/>
    <property type="project" value="TreeGrafter"/>
</dbReference>
<feature type="domain" description="SH3" evidence="4">
    <location>
        <begin position="87"/>
        <end position="152"/>
    </location>
</feature>
<dbReference type="SUPFAM" id="SSF48065">
    <property type="entry name" value="DBL homology domain (DH-domain)"/>
    <property type="match status" value="1"/>
</dbReference>
<sequence>MGHLSSLTVERTISPQNSAEASMTHFTSQFFARIRREFTSNTGSRVEKGEIVHVSSIEQSNNFKCVRLNGSILEVPSDLVESVNIPPVGNFLVSIASYTGLSSKELSFDKYALIRLDEKVDENFYQGAILLDSGKAVGNGLFPANYTVPLPEVSNYGTTNGFAELIADLKAQLPGETNLIKGEKVKILEIKEDWCMVEKHDGSKGTCPIKFLKKIDSTPSAANAPRLYDQPSYDKPPVYDQPVDEKTPPRPIYEQPAQSYEPPEKPDDDQPYCRAVYDFKGEYEGELSFTTGDLIYLKRRVNDDWLEGACQKNSLMGIFPVSFVEIMVDLPTTTTTNATVNQQTLGVASVLFDFEARFPDELSVSAGDSVNVMDFSGTDWARCWNPITEKTGIVPISFLQIFFDEDEPDYGSQNFEGIGFSSNRNSSEIPWEPGFSAFNLEASETKPATPTPFDLSFFEDSKTMSIASTTPAKPPSRPPPPKVAEKTSKTPPARPTNGPTNKQVEIKEKLAATNVKVCTDSDWASQKAKVVEEMLASETTYLMDLTCWENCIMSSISLDESQKSILTKGYAMLKSLSQNLIENITLHQELPHDQQCYGAMFMQMKEQFFKTFAVHFRCVEPMTQMIEQSRNTKLQNALKECLQEMRALGSNVFDVPTAIARPTQRCLKYPLYIGELINNTPLTHRDHPKLMESLKQMTQLASKMNEFKRKKELTRKYQENRPQSLINKLSKLNMHTFVKKSNRLKYRITSTMGFVTVKDDEFDYLIARLDDAERRVCRFLYATQIYKKKLQLAIKKYLDTYSIDPKKMSANVIADETTIWEFNNFLKKINHFAKDYVEELDKRVINVGKSLLRCEYTKLIHKRCDKLADYETAKQANKNVEEIQMRRCEYEALNSQVKNILPKVTETLGTKINELINLIHVLDAECFQRFDRWYHNERPQKLRIFPLIDFRQFADPRSQRFYAIDKTLFADTCMSMKPSSDLKRASTIIQDRQSPKTVQHLRPQSAKERDALVKIMKAQRRSGDLRRVKSDYESKDGAFMVRAGDIVAINRQEGMF</sequence>
<keyword evidence="1 2" id="KW-0728">SH3 domain</keyword>
<evidence type="ECO:0000259" key="4">
    <source>
        <dbReference type="PROSITE" id="PS50002"/>
    </source>
</evidence>
<feature type="domain" description="SH3" evidence="4">
    <location>
        <begin position="343"/>
        <end position="404"/>
    </location>
</feature>
<dbReference type="InterPro" id="IPR051492">
    <property type="entry name" value="Dynamin-Rho_GEF"/>
</dbReference>
<dbReference type="SMART" id="SM00326">
    <property type="entry name" value="SH3"/>
    <property type="match status" value="4"/>
</dbReference>
<dbReference type="SUPFAM" id="SSF50044">
    <property type="entry name" value="SH3-domain"/>
    <property type="match status" value="4"/>
</dbReference>
<dbReference type="InterPro" id="IPR000219">
    <property type="entry name" value="DH_dom"/>
</dbReference>
<dbReference type="Proteomes" id="UP000887540">
    <property type="component" value="Unplaced"/>
</dbReference>
<dbReference type="Gene3D" id="2.30.30.40">
    <property type="entry name" value="SH3 Domains"/>
    <property type="match status" value="4"/>
</dbReference>
<dbReference type="AlphaFoldDB" id="A0A914D231"/>
<dbReference type="InterPro" id="IPR035899">
    <property type="entry name" value="DBL_dom_sf"/>
</dbReference>
<dbReference type="Gene3D" id="1.20.1270.60">
    <property type="entry name" value="Arfaptin homology (AH) domain/BAR domain"/>
    <property type="match status" value="1"/>
</dbReference>
<accession>A0A914D231</accession>
<evidence type="ECO:0000256" key="1">
    <source>
        <dbReference type="ARBA" id="ARBA00022443"/>
    </source>
</evidence>
<feature type="domain" description="DH" evidence="5">
    <location>
        <begin position="526"/>
        <end position="707"/>
    </location>
</feature>
<dbReference type="PROSITE" id="PS50002">
    <property type="entry name" value="SH3"/>
    <property type="match status" value="3"/>
</dbReference>
<dbReference type="GO" id="GO:0005085">
    <property type="term" value="F:guanyl-nucleotide exchange factor activity"/>
    <property type="evidence" value="ECO:0007669"/>
    <property type="project" value="InterPro"/>
</dbReference>
<dbReference type="SMART" id="SM00325">
    <property type="entry name" value="RhoGEF"/>
    <property type="match status" value="1"/>
</dbReference>
<feature type="region of interest" description="Disordered" evidence="3">
    <location>
        <begin position="222"/>
        <end position="271"/>
    </location>
</feature>
<reference evidence="7" key="1">
    <citation type="submission" date="2022-11" db="UniProtKB">
        <authorList>
            <consortium name="WormBaseParasite"/>
        </authorList>
    </citation>
    <scope>IDENTIFICATION</scope>
</reference>